<protein>
    <submittedName>
        <fullName evidence="1">Uncharacterized protein</fullName>
    </submittedName>
</protein>
<proteinExistence type="predicted"/>
<keyword evidence="2" id="KW-1185">Reference proteome</keyword>
<gene>
    <name evidence="1" type="ORF">LTR24_010551</name>
</gene>
<evidence type="ECO:0000313" key="2">
    <source>
        <dbReference type="Proteomes" id="UP001345013"/>
    </source>
</evidence>
<dbReference type="Proteomes" id="UP001345013">
    <property type="component" value="Unassembled WGS sequence"/>
</dbReference>
<dbReference type="EMBL" id="JAVRRG010000355">
    <property type="protein sequence ID" value="KAK5071403.1"/>
    <property type="molecule type" value="Genomic_DNA"/>
</dbReference>
<sequence length="111" mass="12230">MSRCPIQAMSTVTGGSRSVTTGTTWDVPIVELQKLLNLSERLSLDGEITPIEAWQRICRHAGFSRLTRSMLESLRAELAGQVACYGFGAVIDEVYFELQLEAVFANPPRAV</sequence>
<accession>A0ABR0JUC2</accession>
<comment type="caution">
    <text evidence="1">The sequence shown here is derived from an EMBL/GenBank/DDBJ whole genome shotgun (WGS) entry which is preliminary data.</text>
</comment>
<evidence type="ECO:0000313" key="1">
    <source>
        <dbReference type="EMBL" id="KAK5071403.1"/>
    </source>
</evidence>
<name>A0ABR0JUC2_9EURO</name>
<reference evidence="1 2" key="1">
    <citation type="submission" date="2023-08" db="EMBL/GenBank/DDBJ databases">
        <title>Black Yeasts Isolated from many extreme environments.</title>
        <authorList>
            <person name="Coleine C."/>
            <person name="Stajich J.E."/>
            <person name="Selbmann L."/>
        </authorList>
    </citation>
    <scope>NUCLEOTIDE SEQUENCE [LARGE SCALE GENOMIC DNA]</scope>
    <source>
        <strain evidence="1 2">CCFEE 5885</strain>
    </source>
</reference>
<organism evidence="1 2">
    <name type="scientific">Lithohypha guttulata</name>
    <dbReference type="NCBI Taxonomy" id="1690604"/>
    <lineage>
        <taxon>Eukaryota</taxon>
        <taxon>Fungi</taxon>
        <taxon>Dikarya</taxon>
        <taxon>Ascomycota</taxon>
        <taxon>Pezizomycotina</taxon>
        <taxon>Eurotiomycetes</taxon>
        <taxon>Chaetothyriomycetidae</taxon>
        <taxon>Chaetothyriales</taxon>
        <taxon>Trichomeriaceae</taxon>
        <taxon>Lithohypha</taxon>
    </lineage>
</organism>